<dbReference type="CDD" id="cd19946">
    <property type="entry name" value="GlpA-like_Fer2_BFD-like"/>
    <property type="match status" value="1"/>
</dbReference>
<evidence type="ECO:0000259" key="2">
    <source>
        <dbReference type="Pfam" id="PF04324"/>
    </source>
</evidence>
<dbReference type="Pfam" id="PF04324">
    <property type="entry name" value="Fer2_BFD"/>
    <property type="match status" value="1"/>
</dbReference>
<evidence type="ECO:0000259" key="3">
    <source>
        <dbReference type="Pfam" id="PF07992"/>
    </source>
</evidence>
<dbReference type="InterPro" id="IPR041854">
    <property type="entry name" value="BFD-like_2Fe2S-bd_dom_sf"/>
</dbReference>
<proteinExistence type="predicted"/>
<dbReference type="PRINTS" id="PR00411">
    <property type="entry name" value="PNDRDTASEI"/>
</dbReference>
<keyword evidence="1" id="KW-0560">Oxidoreductase</keyword>
<dbReference type="InterPro" id="IPR007419">
    <property type="entry name" value="BFD-like_2Fe2S-bd_dom"/>
</dbReference>
<dbReference type="PIRSF" id="PIRSF037495">
    <property type="entry name" value="Opine_OX_OoxA/HcnB"/>
    <property type="match status" value="1"/>
</dbReference>
<dbReference type="PANTHER" id="PTHR42949:SF3">
    <property type="entry name" value="ANAEROBIC GLYCEROL-3-PHOSPHATE DEHYDROGENASE SUBUNIT B"/>
    <property type="match status" value="1"/>
</dbReference>
<reference evidence="4 5" key="1">
    <citation type="submission" date="2021-09" db="EMBL/GenBank/DDBJ databases">
        <title>The complete genome sequence of a new microorganism.</title>
        <authorList>
            <person name="Zi Z."/>
        </authorList>
    </citation>
    <scope>NUCLEOTIDE SEQUENCE [LARGE SCALE GENOMIC DNA]</scope>
    <source>
        <strain evidence="4 5">WGZ8</strain>
    </source>
</reference>
<organism evidence="4 5">
    <name type="scientific">Microvirga puerhi</name>
    <dbReference type="NCBI Taxonomy" id="2876078"/>
    <lineage>
        <taxon>Bacteria</taxon>
        <taxon>Pseudomonadati</taxon>
        <taxon>Pseudomonadota</taxon>
        <taxon>Alphaproteobacteria</taxon>
        <taxon>Hyphomicrobiales</taxon>
        <taxon>Methylobacteriaceae</taxon>
        <taxon>Microvirga</taxon>
    </lineage>
</organism>
<gene>
    <name evidence="4" type="ORF">K9B37_10925</name>
</gene>
<protein>
    <submittedName>
        <fullName evidence="4">NAD(P)/FAD-dependent oxidoreductase</fullName>
    </submittedName>
</protein>
<evidence type="ECO:0000313" key="4">
    <source>
        <dbReference type="EMBL" id="MBZ6076788.1"/>
    </source>
</evidence>
<feature type="domain" description="FAD/NAD(P)-binding" evidence="3">
    <location>
        <begin position="19"/>
        <end position="339"/>
    </location>
</feature>
<feature type="domain" description="BFD-like [2Fe-2S]-binding" evidence="2">
    <location>
        <begin position="398"/>
        <end position="449"/>
    </location>
</feature>
<dbReference type="Gene3D" id="1.10.10.1100">
    <property type="entry name" value="BFD-like [2Fe-2S]-binding domain"/>
    <property type="match status" value="1"/>
</dbReference>
<dbReference type="Proteomes" id="UP000704176">
    <property type="component" value="Unassembled WGS sequence"/>
</dbReference>
<accession>A0ABS7VMM5</accession>
<dbReference type="Pfam" id="PF07992">
    <property type="entry name" value="Pyr_redox_2"/>
    <property type="match status" value="1"/>
</dbReference>
<dbReference type="SUPFAM" id="SSF51905">
    <property type="entry name" value="FAD/NAD(P)-binding domain"/>
    <property type="match status" value="1"/>
</dbReference>
<dbReference type="InterPro" id="IPR023753">
    <property type="entry name" value="FAD/NAD-binding_dom"/>
</dbReference>
<dbReference type="InterPro" id="IPR036188">
    <property type="entry name" value="FAD/NAD-bd_sf"/>
</dbReference>
<sequence>MVGVESAQIGRIDDLAGDYDVVVIGAGPSGLRAATTASEFGAQVLLVDENQTPGGQIYRSVLRAQEADRRRLGEDYWRGRAIAEAFLRSDAHYSPMTTAWSIVPFHGESGEIIGHEVGISAAGKTRLIRTKQIVLGTGALERPFPVPGWTLPGVMTAGAAQIALKASGLIPEGRVVIAGTGPLLYLLAAQLIDAGATISAVLDTTPKANWRKALRYLPEFLASPYAIKGMKLLCSVLRRTKVVRWVSSLSAEGEGALKEVVWRANGREQRVPADILLLHQGIVPNINFSNALGCEHEWDERQLAFRPRVDKWYRTSVPGIAITGDGAGIQGAEAAALQGALAGLGCAVRLGLIDIESGERRAAPLRSQLRKASRGRAFLEVLYRPAESFRIPQNPNTIVCRCEEISAGQIRSSVDAGAIGPNQMKVFLRTGMGPCQGRLCGLTVTELIANERGVGPNEVGYYRLRFPIKPLRLSELASLPQSEAAKAAVLADLADTHPPKNGRGERL</sequence>
<comment type="caution">
    <text evidence="4">The sequence shown here is derived from an EMBL/GenBank/DDBJ whole genome shotgun (WGS) entry which is preliminary data.</text>
</comment>
<dbReference type="EMBL" id="JAIRBM010000007">
    <property type="protein sequence ID" value="MBZ6076788.1"/>
    <property type="molecule type" value="Genomic_DNA"/>
</dbReference>
<dbReference type="InterPro" id="IPR051691">
    <property type="entry name" value="Metab_Enz_Cyan_OpOx_G3PDH"/>
</dbReference>
<evidence type="ECO:0000313" key="5">
    <source>
        <dbReference type="Proteomes" id="UP000704176"/>
    </source>
</evidence>
<evidence type="ECO:0000256" key="1">
    <source>
        <dbReference type="ARBA" id="ARBA00023002"/>
    </source>
</evidence>
<name>A0ABS7VMM5_9HYPH</name>
<dbReference type="InterPro" id="IPR017224">
    <property type="entry name" value="Opine_Oxase_asu/HCN_bsu"/>
</dbReference>
<keyword evidence="5" id="KW-1185">Reference proteome</keyword>
<dbReference type="PANTHER" id="PTHR42949">
    <property type="entry name" value="ANAEROBIC GLYCEROL-3-PHOSPHATE DEHYDROGENASE SUBUNIT B"/>
    <property type="match status" value="1"/>
</dbReference>
<dbReference type="PRINTS" id="PR00368">
    <property type="entry name" value="FADPNR"/>
</dbReference>
<dbReference type="Gene3D" id="3.50.50.60">
    <property type="entry name" value="FAD/NAD(P)-binding domain"/>
    <property type="match status" value="2"/>
</dbReference>